<dbReference type="InterPro" id="IPR012337">
    <property type="entry name" value="RNaseH-like_sf"/>
</dbReference>
<name>A0AAV7JQP3_9METZ</name>
<organism evidence="2 3">
    <name type="scientific">Oopsacas minuta</name>
    <dbReference type="NCBI Taxonomy" id="111878"/>
    <lineage>
        <taxon>Eukaryota</taxon>
        <taxon>Metazoa</taxon>
        <taxon>Porifera</taxon>
        <taxon>Hexactinellida</taxon>
        <taxon>Hexasterophora</taxon>
        <taxon>Lyssacinosida</taxon>
        <taxon>Leucopsacidae</taxon>
        <taxon>Oopsacas</taxon>
    </lineage>
</organism>
<sequence length="252" mass="29146">MFWVHYKVKKKNFLVVGTHCIIHRKALAVKTLPVELMDSLNAVIKIVNLIKTSALNTQLFAQLCRDIGADHEISLFHTNVLWLSKVNMLERFSELKDEVEVFLENQMKFDLLALLHSKDFGLSLAYLVDIFEVLNTLNRKLEDVSNVPVILQEEFLDMKYNSSAIDDFNNLSLEKFWVKYLPMYLDLSQLALRVLVQFSSTYLCETGFSTLVLIKSKYRSRMFVEADLCCALSETTPRIKNIVTTKQIQQSH</sequence>
<protein>
    <submittedName>
        <fullName evidence="2">General transcription factor II-I repeat domain-containing protein 2</fullName>
    </submittedName>
</protein>
<dbReference type="Pfam" id="PF05699">
    <property type="entry name" value="Dimer_Tnp_hAT"/>
    <property type="match status" value="1"/>
</dbReference>
<evidence type="ECO:0000313" key="3">
    <source>
        <dbReference type="Proteomes" id="UP001165289"/>
    </source>
</evidence>
<reference evidence="2 3" key="1">
    <citation type="journal article" date="2023" name="BMC Biol.">
        <title>The compact genome of the sponge Oopsacas minuta (Hexactinellida) is lacking key metazoan core genes.</title>
        <authorList>
            <person name="Santini S."/>
            <person name="Schenkelaars Q."/>
            <person name="Jourda C."/>
            <person name="Duchesne M."/>
            <person name="Belahbib H."/>
            <person name="Rocher C."/>
            <person name="Selva M."/>
            <person name="Riesgo A."/>
            <person name="Vervoort M."/>
            <person name="Leys S.P."/>
            <person name="Kodjabachian L."/>
            <person name="Le Bivic A."/>
            <person name="Borchiellini C."/>
            <person name="Claverie J.M."/>
            <person name="Renard E."/>
        </authorList>
    </citation>
    <scope>NUCLEOTIDE SEQUENCE [LARGE SCALE GENOMIC DNA]</scope>
    <source>
        <strain evidence="2">SPO-2</strain>
    </source>
</reference>
<dbReference type="AlphaFoldDB" id="A0AAV7JQP3"/>
<keyword evidence="3" id="KW-1185">Reference proteome</keyword>
<evidence type="ECO:0000313" key="2">
    <source>
        <dbReference type="EMBL" id="KAI6651298.1"/>
    </source>
</evidence>
<proteinExistence type="predicted"/>
<evidence type="ECO:0000259" key="1">
    <source>
        <dbReference type="Pfam" id="PF05699"/>
    </source>
</evidence>
<dbReference type="SUPFAM" id="SSF53098">
    <property type="entry name" value="Ribonuclease H-like"/>
    <property type="match status" value="1"/>
</dbReference>
<dbReference type="InterPro" id="IPR008906">
    <property type="entry name" value="HATC_C_dom"/>
</dbReference>
<accession>A0AAV7JQP3</accession>
<feature type="domain" description="HAT C-terminal dimerisation" evidence="1">
    <location>
        <begin position="152"/>
        <end position="222"/>
    </location>
</feature>
<dbReference type="PANTHER" id="PTHR45913">
    <property type="entry name" value="EPM2A-INTERACTING PROTEIN 1"/>
    <property type="match status" value="1"/>
</dbReference>
<dbReference type="EMBL" id="JAKMXF010000306">
    <property type="protein sequence ID" value="KAI6651298.1"/>
    <property type="molecule type" value="Genomic_DNA"/>
</dbReference>
<dbReference type="GO" id="GO:0046983">
    <property type="term" value="F:protein dimerization activity"/>
    <property type="evidence" value="ECO:0007669"/>
    <property type="project" value="InterPro"/>
</dbReference>
<comment type="caution">
    <text evidence="2">The sequence shown here is derived from an EMBL/GenBank/DDBJ whole genome shotgun (WGS) entry which is preliminary data.</text>
</comment>
<gene>
    <name evidence="2" type="ORF">LOD99_5446</name>
</gene>
<dbReference type="Proteomes" id="UP001165289">
    <property type="component" value="Unassembled WGS sequence"/>
</dbReference>
<dbReference type="PANTHER" id="PTHR45913:SF22">
    <property type="entry name" value="SCAN BOX DOMAIN-CONTAINING PROTEIN"/>
    <property type="match status" value="1"/>
</dbReference>